<dbReference type="InterPro" id="IPR036770">
    <property type="entry name" value="Ankyrin_rpt-contain_sf"/>
</dbReference>
<evidence type="ECO:0000256" key="4">
    <source>
        <dbReference type="ARBA" id="ARBA00022737"/>
    </source>
</evidence>
<keyword evidence="3 11" id="KW-0812">Transmembrane</keyword>
<keyword evidence="2" id="KW-0813">Transport</keyword>
<protein>
    <submittedName>
        <fullName evidence="14">Short transient receptor potential channel 5-like</fullName>
    </submittedName>
</protein>
<evidence type="ECO:0000256" key="10">
    <source>
        <dbReference type="SAM" id="MobiDB-lite"/>
    </source>
</evidence>
<evidence type="ECO:0000256" key="7">
    <source>
        <dbReference type="ARBA" id="ARBA00023065"/>
    </source>
</evidence>
<keyword evidence="13" id="KW-1185">Reference proteome</keyword>
<keyword evidence="7" id="KW-0406">Ion transport</keyword>
<evidence type="ECO:0000256" key="3">
    <source>
        <dbReference type="ARBA" id="ARBA00022692"/>
    </source>
</evidence>
<sequence length="773" mass="88193">MEPPPPPPLPPATPPDDEDVEEESEKIEDTSQIPGVILPQLEELEKQFFELVASGNVIGVQEFLNTNEEFRINSANFQNLSALHIAVKERDVAMVELLLSRDDIDCGDTALHAIKDNEQRIAMMILDKMESQVPGSQFTGPIDSSEFPDATTPMDVAASCGHFELIKMLAARGHVIEEPHPPSCCCDEICKPEREIEDPLTLDNKRLYRYRAIANPAYICHTSPDPILKAFQLSVLLDKAASFERELYKSYKQLSQEVACFAAELIGCARKAEEVEIVLQQRGGNIQARKFIFPRLLFAVECEQKLFVAHHNVQQVLETRWIGNWYEWKAKSGPAKILVVIQRIPILPIIAIWLLIAPNSKIGKRWQIPVNRYISSVASYLVFLLFVYLQSSIDKKNQLRGPPDSGFEVIICFYVISYIWAGIRLCMTHGPKRYFGERWNLYEVTMLSLFILTFVFWALAAIDVRTNGQRDLERKYWHKYDPTLIAEGLFCIATIMAFFKLLFVCQLDYNLGPLQMSLGKMIKDVTKFLFLFLIIIFSFAVGLAKLYQYYDGMVQIDDESKIKTQQVASFVDFRSSLRTLFWAVFCMSAIESADVIIENLPGETESETIINKHSFTEGIGYFAFAGFEFMSVIVVLNMLIACMSNTFTAFTDNVAVEWTFGRTEVYIDIMAQNALPPPFNFLPTGSDLRWLAEYIKLLIKPTDTKKAKWDLKHCCFIENLSEDDDEKFGEVMGHLMMRYFRKKEAEVEKSDTEGLRKDLMELKSILKDALSAP</sequence>
<evidence type="ECO:0000256" key="6">
    <source>
        <dbReference type="ARBA" id="ARBA00023043"/>
    </source>
</evidence>
<dbReference type="Proteomes" id="UP000694866">
    <property type="component" value="Unplaced"/>
</dbReference>
<dbReference type="PRINTS" id="PR01097">
    <property type="entry name" value="TRNSRECEPTRP"/>
</dbReference>
<feature type="compositionally biased region" description="Acidic residues" evidence="10">
    <location>
        <begin position="15"/>
        <end position="26"/>
    </location>
</feature>
<reference evidence="14" key="1">
    <citation type="submission" date="2025-08" db="UniProtKB">
        <authorList>
            <consortium name="RefSeq"/>
        </authorList>
    </citation>
    <scope>IDENTIFICATION</scope>
    <source>
        <strain evidence="14">USDA-PBARC FA_bdor</strain>
        <tissue evidence="14">Whole organism</tissue>
    </source>
</reference>
<proteinExistence type="predicted"/>
<dbReference type="PANTHER" id="PTHR10117">
    <property type="entry name" value="TRANSIENT RECEPTOR POTENTIAL CHANNEL"/>
    <property type="match status" value="1"/>
</dbReference>
<name>A0A9R1TMD0_9HYME</name>
<dbReference type="InterPro" id="IPR002153">
    <property type="entry name" value="TRPC_channel"/>
</dbReference>
<evidence type="ECO:0000256" key="11">
    <source>
        <dbReference type="SAM" id="Phobius"/>
    </source>
</evidence>
<keyword evidence="4" id="KW-0677">Repeat</keyword>
<evidence type="ECO:0000313" key="14">
    <source>
        <dbReference type="RefSeq" id="XP_011312125.1"/>
    </source>
</evidence>
<evidence type="ECO:0000256" key="5">
    <source>
        <dbReference type="ARBA" id="ARBA00022989"/>
    </source>
</evidence>
<feature type="domain" description="Transient receptor ion channel" evidence="12">
    <location>
        <begin position="184"/>
        <end position="248"/>
    </location>
</feature>
<dbReference type="SUPFAM" id="SSF48403">
    <property type="entry name" value="Ankyrin repeat"/>
    <property type="match status" value="1"/>
</dbReference>
<evidence type="ECO:0000256" key="9">
    <source>
        <dbReference type="ARBA" id="ARBA00023303"/>
    </source>
</evidence>
<evidence type="ECO:0000256" key="2">
    <source>
        <dbReference type="ARBA" id="ARBA00022448"/>
    </source>
</evidence>
<feature type="region of interest" description="Disordered" evidence="10">
    <location>
        <begin position="1"/>
        <end position="32"/>
    </location>
</feature>
<feature type="transmembrane region" description="Helical" evidence="11">
    <location>
        <begin position="482"/>
        <end position="507"/>
    </location>
</feature>
<evidence type="ECO:0000313" key="13">
    <source>
        <dbReference type="Proteomes" id="UP000694866"/>
    </source>
</evidence>
<keyword evidence="5 11" id="KW-1133">Transmembrane helix</keyword>
<dbReference type="KEGG" id="fas:105271978"/>
<feature type="transmembrane region" description="Helical" evidence="11">
    <location>
        <begin position="439"/>
        <end position="462"/>
    </location>
</feature>
<dbReference type="GO" id="GO:0051480">
    <property type="term" value="P:regulation of cytosolic calcium ion concentration"/>
    <property type="evidence" value="ECO:0007669"/>
    <property type="project" value="TreeGrafter"/>
</dbReference>
<dbReference type="Gene3D" id="1.25.40.20">
    <property type="entry name" value="Ankyrin repeat-containing domain"/>
    <property type="match status" value="1"/>
</dbReference>
<dbReference type="Pfam" id="PF00520">
    <property type="entry name" value="Ion_trans"/>
    <property type="match status" value="1"/>
</dbReference>
<dbReference type="SMART" id="SM00248">
    <property type="entry name" value="ANK"/>
    <property type="match status" value="2"/>
</dbReference>
<dbReference type="OrthoDB" id="2373987at2759"/>
<dbReference type="GO" id="GO:0070679">
    <property type="term" value="F:inositol 1,4,5 trisphosphate binding"/>
    <property type="evidence" value="ECO:0007669"/>
    <property type="project" value="TreeGrafter"/>
</dbReference>
<accession>A0A9R1TMD0</accession>
<dbReference type="SMART" id="SM01420">
    <property type="entry name" value="TRP_2"/>
    <property type="match status" value="1"/>
</dbReference>
<organism evidence="13 14">
    <name type="scientific">Fopius arisanus</name>
    <dbReference type="NCBI Taxonomy" id="64838"/>
    <lineage>
        <taxon>Eukaryota</taxon>
        <taxon>Metazoa</taxon>
        <taxon>Ecdysozoa</taxon>
        <taxon>Arthropoda</taxon>
        <taxon>Hexapoda</taxon>
        <taxon>Insecta</taxon>
        <taxon>Pterygota</taxon>
        <taxon>Neoptera</taxon>
        <taxon>Endopterygota</taxon>
        <taxon>Hymenoptera</taxon>
        <taxon>Apocrita</taxon>
        <taxon>Ichneumonoidea</taxon>
        <taxon>Braconidae</taxon>
        <taxon>Opiinae</taxon>
        <taxon>Fopius</taxon>
    </lineage>
</organism>
<dbReference type="GO" id="GO:0034703">
    <property type="term" value="C:cation channel complex"/>
    <property type="evidence" value="ECO:0007669"/>
    <property type="project" value="UniProtKB-ARBA"/>
</dbReference>
<dbReference type="InterPro" id="IPR002110">
    <property type="entry name" value="Ankyrin_rpt"/>
</dbReference>
<evidence type="ECO:0000259" key="12">
    <source>
        <dbReference type="SMART" id="SM01420"/>
    </source>
</evidence>
<dbReference type="RefSeq" id="XP_011312125.1">
    <property type="nucleotide sequence ID" value="XM_011313823.1"/>
</dbReference>
<evidence type="ECO:0000256" key="1">
    <source>
        <dbReference type="ARBA" id="ARBA00004141"/>
    </source>
</evidence>
<feature type="transmembrane region" description="Helical" evidence="11">
    <location>
        <begin position="337"/>
        <end position="358"/>
    </location>
</feature>
<dbReference type="GO" id="GO:0005886">
    <property type="term" value="C:plasma membrane"/>
    <property type="evidence" value="ECO:0007669"/>
    <property type="project" value="TreeGrafter"/>
</dbReference>
<comment type="subcellular location">
    <subcellularLocation>
        <location evidence="1">Membrane</location>
        <topology evidence="1">Multi-pass membrane protein</topology>
    </subcellularLocation>
</comment>
<keyword evidence="6" id="KW-0040">ANK repeat</keyword>
<dbReference type="GO" id="GO:0015279">
    <property type="term" value="F:store-operated calcium channel activity"/>
    <property type="evidence" value="ECO:0007669"/>
    <property type="project" value="TreeGrafter"/>
</dbReference>
<dbReference type="PANTHER" id="PTHR10117:SF54">
    <property type="entry name" value="TRANSIENT RECEPTOR POTENTIAL-GAMMA PROTEIN"/>
    <property type="match status" value="1"/>
</dbReference>
<dbReference type="Pfam" id="PF12796">
    <property type="entry name" value="Ank_2"/>
    <property type="match status" value="1"/>
</dbReference>
<dbReference type="AlphaFoldDB" id="A0A9R1TMD0"/>
<dbReference type="InterPro" id="IPR013555">
    <property type="entry name" value="TRP_dom"/>
</dbReference>
<dbReference type="GeneID" id="105271978"/>
<dbReference type="Pfam" id="PF08344">
    <property type="entry name" value="TRP_2"/>
    <property type="match status" value="1"/>
</dbReference>
<dbReference type="InterPro" id="IPR005821">
    <property type="entry name" value="Ion_trans_dom"/>
</dbReference>
<feature type="transmembrane region" description="Helical" evidence="11">
    <location>
        <begin position="370"/>
        <end position="389"/>
    </location>
</feature>
<keyword evidence="9" id="KW-0407">Ion channel</keyword>
<gene>
    <name evidence="14" type="primary">LOC105271978</name>
</gene>
<evidence type="ECO:0000256" key="8">
    <source>
        <dbReference type="ARBA" id="ARBA00023136"/>
    </source>
</evidence>
<feature type="transmembrane region" description="Helical" evidence="11">
    <location>
        <begin position="409"/>
        <end position="427"/>
    </location>
</feature>
<keyword evidence="8 11" id="KW-0472">Membrane</keyword>
<feature type="transmembrane region" description="Helical" evidence="11">
    <location>
        <begin position="618"/>
        <end position="640"/>
    </location>
</feature>
<feature type="transmembrane region" description="Helical" evidence="11">
    <location>
        <begin position="528"/>
        <end position="550"/>
    </location>
</feature>
<feature type="compositionally biased region" description="Pro residues" evidence="10">
    <location>
        <begin position="1"/>
        <end position="14"/>
    </location>
</feature>